<dbReference type="EMBL" id="UGRY01000005">
    <property type="protein sequence ID" value="SUD48478.1"/>
    <property type="molecule type" value="Genomic_DNA"/>
</dbReference>
<organism evidence="2 3">
    <name type="scientific">Nocardia otitidiscaviarum</name>
    <dbReference type="NCBI Taxonomy" id="1823"/>
    <lineage>
        <taxon>Bacteria</taxon>
        <taxon>Bacillati</taxon>
        <taxon>Actinomycetota</taxon>
        <taxon>Actinomycetes</taxon>
        <taxon>Mycobacteriales</taxon>
        <taxon>Nocardiaceae</taxon>
        <taxon>Nocardia</taxon>
    </lineage>
</organism>
<reference evidence="2 3" key="1">
    <citation type="submission" date="2018-06" db="EMBL/GenBank/DDBJ databases">
        <authorList>
            <consortium name="Pathogen Informatics"/>
            <person name="Doyle S."/>
        </authorList>
    </citation>
    <scope>NUCLEOTIDE SEQUENCE [LARGE SCALE GENOMIC DNA]</scope>
    <source>
        <strain evidence="2 3">NCTC1934</strain>
    </source>
</reference>
<evidence type="ECO:0000313" key="2">
    <source>
        <dbReference type="EMBL" id="SUD48478.1"/>
    </source>
</evidence>
<protein>
    <submittedName>
        <fullName evidence="2">Uncharacterized protein</fullName>
    </submittedName>
</protein>
<feature type="compositionally biased region" description="Low complexity" evidence="1">
    <location>
        <begin position="281"/>
        <end position="294"/>
    </location>
</feature>
<evidence type="ECO:0000313" key="3">
    <source>
        <dbReference type="Proteomes" id="UP000255467"/>
    </source>
</evidence>
<proteinExistence type="predicted"/>
<accession>A0A379JIZ3</accession>
<dbReference type="STRING" id="1406858.GCA_000710895_04478"/>
<feature type="region of interest" description="Disordered" evidence="1">
    <location>
        <begin position="245"/>
        <end position="297"/>
    </location>
</feature>
<dbReference type="AlphaFoldDB" id="A0A379JIZ3"/>
<dbReference type="Proteomes" id="UP000255467">
    <property type="component" value="Unassembled WGS sequence"/>
</dbReference>
<dbReference type="OrthoDB" id="54416at2"/>
<evidence type="ECO:0000256" key="1">
    <source>
        <dbReference type="SAM" id="MobiDB-lite"/>
    </source>
</evidence>
<gene>
    <name evidence="2" type="ORF">NCTC1934_05813</name>
</gene>
<dbReference type="RefSeq" id="WP_051037217.1">
    <property type="nucleotide sequence ID" value="NZ_UGRY01000005.1"/>
</dbReference>
<feature type="compositionally biased region" description="Pro residues" evidence="1">
    <location>
        <begin position="262"/>
        <end position="280"/>
    </location>
</feature>
<keyword evidence="3" id="KW-1185">Reference proteome</keyword>
<name>A0A379JIZ3_9NOCA</name>
<sequence length="475" mass="50920">MTEGPRPNLRTRLRALRQGERDAGVLEALRAAGRAAHQEQLLADQARAELTLAGHSVWQASPATQSRLLAAWSATAWQTLSESVLDTVYAVDPRTAGYVPPVTYDLVWRWLNMVEQWLKFARAATIDPRFEITAVLPVPTSLQVGPVATNTPRPHRHALTAAVSTARQLAEAAVYALEIDTPAEYEPKLNRIRALAGQAAVQSDYLVGLHPALDNADLHHLIDERVRSTLDLWVTIGQTAAMPALLSRRTRSAHAARASRPAGPPAAPSRPQPAPRPAPEPRLSLGPGLPLGSRELPDASVGRGSAVLGLRLTPGVSHTVSLIMDGDSPFRVSSRSEHGTELAVLAQAVGAYRGVLPLDLGVVPATLHIDTSADMRWRVTIDRLSNAPRWNGRASGAGSAVLRVPSRLRMGFAELRVSHTGSARFRVVAHTPWPTLLVDGIGPYRGTVALPAGSHTLQIDADGSWSISLPSVLAD</sequence>